<dbReference type="SMART" id="SM00320">
    <property type="entry name" value="WD40"/>
    <property type="match status" value="4"/>
</dbReference>
<protein>
    <submittedName>
        <fullName evidence="6">DNA excision repair protein ERCC-8</fullName>
    </submittedName>
</protein>
<dbReference type="STRING" id="1198029.A0A1U7LRF0"/>
<dbReference type="InterPro" id="IPR042238">
    <property type="entry name" value="Rad28/ERCC8/Ckn1/ATCSA-1"/>
</dbReference>
<dbReference type="PROSITE" id="PS50294">
    <property type="entry name" value="WD_REPEATS_REGION"/>
    <property type="match status" value="3"/>
</dbReference>
<dbReference type="OMA" id="IRNDYNG"/>
<accession>A0A1U7LRF0</accession>
<dbReference type="Proteomes" id="UP000186594">
    <property type="component" value="Unassembled WGS sequence"/>
</dbReference>
<dbReference type="PRINTS" id="PR00320">
    <property type="entry name" value="GPROTEINBRPT"/>
</dbReference>
<feature type="repeat" description="WD" evidence="5">
    <location>
        <begin position="150"/>
        <end position="191"/>
    </location>
</feature>
<name>A0A1U7LRF0_NEOID</name>
<dbReference type="GO" id="GO:0043161">
    <property type="term" value="P:proteasome-mediated ubiquitin-dependent protein catabolic process"/>
    <property type="evidence" value="ECO:0007669"/>
    <property type="project" value="TreeGrafter"/>
</dbReference>
<dbReference type="AlphaFoldDB" id="A0A1U7LRF0"/>
<gene>
    <name evidence="6" type="ORF">NEOLI_000826</name>
</gene>
<feature type="repeat" description="WD" evidence="5">
    <location>
        <begin position="93"/>
        <end position="128"/>
    </location>
</feature>
<dbReference type="InterPro" id="IPR019775">
    <property type="entry name" value="WD40_repeat_CS"/>
</dbReference>
<dbReference type="GO" id="GO:0000209">
    <property type="term" value="P:protein polyubiquitination"/>
    <property type="evidence" value="ECO:0007669"/>
    <property type="project" value="TreeGrafter"/>
</dbReference>
<keyword evidence="4" id="KW-0234">DNA repair</keyword>
<dbReference type="GO" id="GO:0006283">
    <property type="term" value="P:transcription-coupled nucleotide-excision repair"/>
    <property type="evidence" value="ECO:0007669"/>
    <property type="project" value="EnsemblFungi"/>
</dbReference>
<dbReference type="Gene3D" id="2.130.10.10">
    <property type="entry name" value="YVTN repeat-like/Quinoprotein amine dehydrogenase"/>
    <property type="match status" value="1"/>
</dbReference>
<evidence type="ECO:0000256" key="1">
    <source>
        <dbReference type="ARBA" id="ARBA00022574"/>
    </source>
</evidence>
<dbReference type="OrthoDB" id="361494at2759"/>
<evidence type="ECO:0000256" key="2">
    <source>
        <dbReference type="ARBA" id="ARBA00022737"/>
    </source>
</evidence>
<sequence length="310" mass="34451">MKINLTRFRSRTHKYSISGVSWYPNDSGLFITSSLDHTVKVWDTNSLEEACAFQIDSKVYAHSVSASGVVACGAEYPQIRLCDLRTGGSTHHLVAHRGQVFALQWSPRNEYILSSGGMDGTIRLWDIRRAAGCLASLDQHNSGELLGAMNTGHTGACNGLQFTSDGIHLISLGHDERIRVWDLVNGRNTLVGYPPIIRNRFMRNMNPCITDIRSVETPLIFVPSDDGYLLEFQLFEGALVKKAFGVNGRLTSVTGRVGEEEIYTGASDGNILRWRTPPPLGLMIEQVMQPSKNVLKDIYEMSTNQETRFA</sequence>
<dbReference type="Pfam" id="PF00400">
    <property type="entry name" value="WD40"/>
    <property type="match status" value="3"/>
</dbReference>
<evidence type="ECO:0000256" key="5">
    <source>
        <dbReference type="PROSITE-ProRule" id="PRU00221"/>
    </source>
</evidence>
<feature type="repeat" description="WD" evidence="5">
    <location>
        <begin position="10"/>
        <end position="52"/>
    </location>
</feature>
<dbReference type="InterPro" id="IPR036322">
    <property type="entry name" value="WD40_repeat_dom_sf"/>
</dbReference>
<evidence type="ECO:0000313" key="7">
    <source>
        <dbReference type="Proteomes" id="UP000186594"/>
    </source>
</evidence>
<dbReference type="PANTHER" id="PTHR46202:SF1">
    <property type="entry name" value="DNA EXCISION REPAIR PROTEIN ERCC-8"/>
    <property type="match status" value="1"/>
</dbReference>
<dbReference type="InterPro" id="IPR001680">
    <property type="entry name" value="WD40_rpt"/>
</dbReference>
<dbReference type="GO" id="GO:0031464">
    <property type="term" value="C:Cul4A-RING E3 ubiquitin ligase complex"/>
    <property type="evidence" value="ECO:0007669"/>
    <property type="project" value="TreeGrafter"/>
</dbReference>
<dbReference type="PROSITE" id="PS00678">
    <property type="entry name" value="WD_REPEATS_1"/>
    <property type="match status" value="2"/>
</dbReference>
<dbReference type="PANTHER" id="PTHR46202">
    <property type="entry name" value="DNA EXCISION REPAIR PROTEIN ERCC-8"/>
    <property type="match status" value="1"/>
</dbReference>
<evidence type="ECO:0000256" key="3">
    <source>
        <dbReference type="ARBA" id="ARBA00022763"/>
    </source>
</evidence>
<dbReference type="SUPFAM" id="SSF50978">
    <property type="entry name" value="WD40 repeat-like"/>
    <property type="match status" value="1"/>
</dbReference>
<dbReference type="InterPro" id="IPR020472">
    <property type="entry name" value="WD40_PAC1"/>
</dbReference>
<organism evidence="6 7">
    <name type="scientific">Neolecta irregularis (strain DAH-3)</name>
    <dbReference type="NCBI Taxonomy" id="1198029"/>
    <lineage>
        <taxon>Eukaryota</taxon>
        <taxon>Fungi</taxon>
        <taxon>Dikarya</taxon>
        <taxon>Ascomycota</taxon>
        <taxon>Taphrinomycotina</taxon>
        <taxon>Neolectales</taxon>
        <taxon>Neolectaceae</taxon>
        <taxon>Neolecta</taxon>
    </lineage>
</organism>
<keyword evidence="1 5" id="KW-0853">WD repeat</keyword>
<dbReference type="GO" id="GO:0070912">
    <property type="term" value="C:Ddb1-Ckn1 complex"/>
    <property type="evidence" value="ECO:0007669"/>
    <property type="project" value="EnsemblFungi"/>
</dbReference>
<evidence type="ECO:0000313" key="6">
    <source>
        <dbReference type="EMBL" id="OLL25250.1"/>
    </source>
</evidence>
<keyword evidence="3" id="KW-0227">DNA damage</keyword>
<keyword evidence="2" id="KW-0677">Repeat</keyword>
<dbReference type="EMBL" id="LXFE01000464">
    <property type="protein sequence ID" value="OLL25250.1"/>
    <property type="molecule type" value="Genomic_DNA"/>
</dbReference>
<dbReference type="InterPro" id="IPR015943">
    <property type="entry name" value="WD40/YVTN_repeat-like_dom_sf"/>
</dbReference>
<reference evidence="6 7" key="1">
    <citation type="submission" date="2016-04" db="EMBL/GenBank/DDBJ databases">
        <title>Evolutionary innovation and constraint leading to complex multicellularity in the Ascomycota.</title>
        <authorList>
            <person name="Cisse O."/>
            <person name="Nguyen A."/>
            <person name="Hewitt D.A."/>
            <person name="Jedd G."/>
            <person name="Stajich J.E."/>
        </authorList>
    </citation>
    <scope>NUCLEOTIDE SEQUENCE [LARGE SCALE GENOMIC DNA]</scope>
    <source>
        <strain evidence="6 7">DAH-3</strain>
    </source>
</reference>
<comment type="caution">
    <text evidence="6">The sequence shown here is derived from an EMBL/GenBank/DDBJ whole genome shotgun (WGS) entry which is preliminary data.</text>
</comment>
<evidence type="ECO:0000256" key="4">
    <source>
        <dbReference type="ARBA" id="ARBA00023204"/>
    </source>
</evidence>
<keyword evidence="7" id="KW-1185">Reference proteome</keyword>
<proteinExistence type="predicted"/>
<dbReference type="PROSITE" id="PS50082">
    <property type="entry name" value="WD_REPEATS_2"/>
    <property type="match status" value="3"/>
</dbReference>